<gene>
    <name evidence="3" type="ORF">LTR62_004549</name>
</gene>
<name>A0AAN7THH9_9PEZI</name>
<reference evidence="3" key="1">
    <citation type="submission" date="2023-08" db="EMBL/GenBank/DDBJ databases">
        <title>Black Yeasts Isolated from many extreme environments.</title>
        <authorList>
            <person name="Coleine C."/>
            <person name="Stajich J.E."/>
            <person name="Selbmann L."/>
        </authorList>
    </citation>
    <scope>NUCLEOTIDE SEQUENCE</scope>
    <source>
        <strain evidence="3">CCFEE 5401</strain>
    </source>
</reference>
<dbReference type="AlphaFoldDB" id="A0AAN7THH9"/>
<dbReference type="SUPFAM" id="SSF55729">
    <property type="entry name" value="Acyl-CoA N-acyltransferases (Nat)"/>
    <property type="match status" value="1"/>
</dbReference>
<feature type="domain" description="N-end rule aminoacyl transferase C-terminal" evidence="2">
    <location>
        <begin position="93"/>
        <end position="225"/>
    </location>
</feature>
<dbReference type="GO" id="GO:0004057">
    <property type="term" value="F:arginyl-tRNA--protein transferase activity"/>
    <property type="evidence" value="ECO:0007669"/>
    <property type="project" value="InterPro"/>
</dbReference>
<organism evidence="3 4">
    <name type="scientific">Meristemomyces frigidus</name>
    <dbReference type="NCBI Taxonomy" id="1508187"/>
    <lineage>
        <taxon>Eukaryota</taxon>
        <taxon>Fungi</taxon>
        <taxon>Dikarya</taxon>
        <taxon>Ascomycota</taxon>
        <taxon>Pezizomycotina</taxon>
        <taxon>Dothideomycetes</taxon>
        <taxon>Dothideomycetidae</taxon>
        <taxon>Mycosphaerellales</taxon>
        <taxon>Teratosphaeriaceae</taxon>
        <taxon>Meristemomyces</taxon>
    </lineage>
</organism>
<evidence type="ECO:0000259" key="2">
    <source>
        <dbReference type="Pfam" id="PF04377"/>
    </source>
</evidence>
<dbReference type="EMBL" id="JAVRRL010000034">
    <property type="protein sequence ID" value="KAK5112015.1"/>
    <property type="molecule type" value="Genomic_DNA"/>
</dbReference>
<feature type="region of interest" description="Disordered" evidence="1">
    <location>
        <begin position="252"/>
        <end position="300"/>
    </location>
</feature>
<dbReference type="InterPro" id="IPR016181">
    <property type="entry name" value="Acyl_CoA_acyltransferase"/>
</dbReference>
<protein>
    <recommendedName>
        <fullName evidence="2">N-end rule aminoacyl transferase C-terminal domain-containing protein</fullName>
    </recommendedName>
</protein>
<evidence type="ECO:0000313" key="3">
    <source>
        <dbReference type="EMBL" id="KAK5112015.1"/>
    </source>
</evidence>
<dbReference type="GO" id="GO:0005737">
    <property type="term" value="C:cytoplasm"/>
    <property type="evidence" value="ECO:0007669"/>
    <property type="project" value="TreeGrafter"/>
</dbReference>
<dbReference type="PANTHER" id="PTHR21367:SF1">
    <property type="entry name" value="ARGINYL-TRNA--PROTEIN TRANSFERASE 1"/>
    <property type="match status" value="1"/>
</dbReference>
<proteinExistence type="predicted"/>
<dbReference type="InterPro" id="IPR030700">
    <property type="entry name" value="N-end_Aminoacyl_Trfase"/>
</dbReference>
<dbReference type="PANTHER" id="PTHR21367">
    <property type="entry name" value="ARGININE-TRNA-PROTEIN TRANSFERASE 1"/>
    <property type="match status" value="1"/>
</dbReference>
<feature type="compositionally biased region" description="Pro residues" evidence="1">
    <location>
        <begin position="285"/>
        <end position="297"/>
    </location>
</feature>
<feature type="compositionally biased region" description="Basic and acidic residues" evidence="1">
    <location>
        <begin position="252"/>
        <end position="261"/>
    </location>
</feature>
<dbReference type="Proteomes" id="UP001310890">
    <property type="component" value="Unassembled WGS sequence"/>
</dbReference>
<comment type="caution">
    <text evidence="3">The sequence shown here is derived from an EMBL/GenBank/DDBJ whole genome shotgun (WGS) entry which is preliminary data.</text>
</comment>
<accession>A0AAN7THH9</accession>
<dbReference type="InterPro" id="IPR007472">
    <property type="entry name" value="N-end_Aminoacyl_Trfase_C"/>
</dbReference>
<dbReference type="Pfam" id="PF04377">
    <property type="entry name" value="ATE_C"/>
    <property type="match status" value="1"/>
</dbReference>
<evidence type="ECO:0000313" key="4">
    <source>
        <dbReference type="Proteomes" id="UP001310890"/>
    </source>
</evidence>
<sequence>MLRTRYRLPAAEFKPSRDQRQVLYRWNRFVLGEKYIKEVERKFPKTKAEKKKQEAQFDLVATIHESEHDRLKPDIPPEHNFTVTLESDNFTEEKYALFANYQKHVHHEKDSDVSRPGFTRFLCNSPLHRHTGASGQELGSYHQCYRLDGRLVALGVVDLLPHAVSGVYFLYHSDYEKWSLGKLSALRETALALEDSYQYYYMGYYIHGCAKMRYKGDYKPQYVLDYGSGGWDVLDEEMRRLMGERKWVSMSREKARSRPDSDSTAPVPASGEIGASDRLKAETTSPPPPNNDPPILHPTPLAATESNLSLLELGMPGVLTLPEVLATINLDTMKLFLGGKPGGIHEMQDLVSWGGERIVLVEYGKGDADGEGEGRGEMGGMKKSIAELAACIGARVAAEVVVDFSRG</sequence>
<evidence type="ECO:0000256" key="1">
    <source>
        <dbReference type="SAM" id="MobiDB-lite"/>
    </source>
</evidence>